<dbReference type="InterPro" id="IPR052163">
    <property type="entry name" value="DGC-Regulatory_Protein"/>
</dbReference>
<reference evidence="11" key="1">
    <citation type="submission" date="2018-06" db="EMBL/GenBank/DDBJ databases">
        <title>Whole genome sequencing of four bacterial strains from South Shetland trench revealing bio-synthetic gene clusters.</title>
        <authorList>
            <person name="Abdel-Mageed W.M."/>
            <person name="Lehri B."/>
            <person name="Jarmusch S."/>
            <person name="Miranda K."/>
            <person name="Goodfellow M."/>
            <person name="Jaspars M."/>
            <person name="Karlyshev A.V."/>
        </authorList>
    </citation>
    <scope>NUCLEOTIDE SEQUENCE [LARGE SCALE GENOMIC DNA]</scope>
    <source>
        <strain evidence="11">SST4</strain>
    </source>
</reference>
<dbReference type="PANTHER" id="PTHR46663:SF2">
    <property type="entry name" value="GGDEF DOMAIN-CONTAINING PROTEIN"/>
    <property type="match status" value="1"/>
</dbReference>
<evidence type="ECO:0000256" key="5">
    <source>
        <dbReference type="ARBA" id="ARBA00022989"/>
    </source>
</evidence>
<evidence type="ECO:0008006" key="12">
    <source>
        <dbReference type="Google" id="ProtNLM"/>
    </source>
</evidence>
<organism evidence="10 11">
    <name type="scientific">Vreelandella sulfidaeris</name>
    <dbReference type="NCBI Taxonomy" id="115553"/>
    <lineage>
        <taxon>Bacteria</taxon>
        <taxon>Pseudomonadati</taxon>
        <taxon>Pseudomonadota</taxon>
        <taxon>Gammaproteobacteria</taxon>
        <taxon>Oceanospirillales</taxon>
        <taxon>Halomonadaceae</taxon>
        <taxon>Vreelandella</taxon>
    </lineage>
</organism>
<dbReference type="SUPFAM" id="SSF158472">
    <property type="entry name" value="HAMP domain-like"/>
    <property type="match status" value="1"/>
</dbReference>
<feature type="transmembrane region" description="Helical" evidence="7">
    <location>
        <begin position="17"/>
        <end position="36"/>
    </location>
</feature>
<dbReference type="CDD" id="cd01949">
    <property type="entry name" value="GGDEF"/>
    <property type="match status" value="1"/>
</dbReference>
<evidence type="ECO:0000256" key="6">
    <source>
        <dbReference type="ARBA" id="ARBA00023136"/>
    </source>
</evidence>
<dbReference type="PROSITE" id="PS50885">
    <property type="entry name" value="HAMP"/>
    <property type="match status" value="1"/>
</dbReference>
<feature type="domain" description="HAMP" evidence="8">
    <location>
        <begin position="323"/>
        <end position="376"/>
    </location>
</feature>
<keyword evidence="4 7" id="KW-0812">Transmembrane</keyword>
<dbReference type="SUPFAM" id="SSF55073">
    <property type="entry name" value="Nucleotide cyclase"/>
    <property type="match status" value="1"/>
</dbReference>
<dbReference type="PROSITE" id="PS50887">
    <property type="entry name" value="GGDEF"/>
    <property type="match status" value="1"/>
</dbReference>
<feature type="transmembrane region" description="Helical" evidence="7">
    <location>
        <begin position="302"/>
        <end position="322"/>
    </location>
</feature>
<evidence type="ECO:0000313" key="11">
    <source>
        <dbReference type="Proteomes" id="UP000252204"/>
    </source>
</evidence>
<evidence type="ECO:0000259" key="9">
    <source>
        <dbReference type="PROSITE" id="PS50887"/>
    </source>
</evidence>
<sequence length="559" mass="61434">MFVLSSLISRFSLRSRFIALITTLVFATTMLLGWVASRESAQQMEANIGNAAAESAYQMVDKLDRSMDSRVKDVKLLLGIQALTNNAATSVLREQLELLQNNHNVVSWIGFTDTTGTVQAATGGILEGQSIAARPVFLEGRQSLWVGDVHEAVLLAQLLPNPGGEALKFVDIATPVHDSQGEFLGVLAVHLSWEWAEYIQQSMFSPAQQRQDTELLLLSADGTVLLGPEVLIGQSLNNLKHIAGPTRTSPQWAIETWPDGERYVTGYAWSSGFEDFPGLGWIAVSRKPVTTAFAPVEELQTAIMAIGIVLALLSAVIGWLTASRMAAPLTRLASAADQMHDGEHNNFIPLESGSPELKRLSTSMRDMVSRLLEQRSTINRLEDLANTDPLTGLPNRAFLNQYLQLAIPEAQRNHQSMVVIYIDLDCFKQVNDELGHHAGDLLLIEITQRLKNALRSGDVVARLGGDEFVMVLKTKPEHLEMLSHEISRRLLSSISQPILLPENEQARVGCSLGAAWWPQHGHDINTVFQLADDALYAAKAKGKNQLVIHSPSLPTTKQR</sequence>
<dbReference type="InterPro" id="IPR033479">
    <property type="entry name" value="dCache_1"/>
</dbReference>
<dbReference type="Gene3D" id="3.30.70.270">
    <property type="match status" value="1"/>
</dbReference>
<dbReference type="Proteomes" id="UP000252204">
    <property type="component" value="Unassembled WGS sequence"/>
</dbReference>
<dbReference type="FunFam" id="3.30.70.270:FF:000001">
    <property type="entry name" value="Diguanylate cyclase domain protein"/>
    <property type="match status" value="1"/>
</dbReference>
<keyword evidence="6 7" id="KW-0472">Membrane</keyword>
<dbReference type="Gene3D" id="3.30.450.20">
    <property type="entry name" value="PAS domain"/>
    <property type="match status" value="1"/>
</dbReference>
<comment type="subcellular location">
    <subcellularLocation>
        <location evidence="2">Cell membrane</location>
        <topology evidence="2">Multi-pass membrane protein</topology>
    </subcellularLocation>
</comment>
<keyword evidence="11" id="KW-1185">Reference proteome</keyword>
<dbReference type="InterPro" id="IPR000160">
    <property type="entry name" value="GGDEF_dom"/>
</dbReference>
<keyword evidence="3" id="KW-1003">Cell membrane</keyword>
<evidence type="ECO:0000313" key="10">
    <source>
        <dbReference type="EMBL" id="RBI68862.1"/>
    </source>
</evidence>
<dbReference type="InterPro" id="IPR029787">
    <property type="entry name" value="Nucleotide_cyclase"/>
</dbReference>
<dbReference type="OrthoDB" id="9812260at2"/>
<evidence type="ECO:0000256" key="4">
    <source>
        <dbReference type="ARBA" id="ARBA00022692"/>
    </source>
</evidence>
<dbReference type="GO" id="GO:0005886">
    <property type="term" value="C:plasma membrane"/>
    <property type="evidence" value="ECO:0007669"/>
    <property type="project" value="UniProtKB-SubCell"/>
</dbReference>
<keyword evidence="5 7" id="KW-1133">Transmembrane helix</keyword>
<name>A0A365TSA1_9GAMM</name>
<dbReference type="Pfam" id="PF00990">
    <property type="entry name" value="GGDEF"/>
    <property type="match status" value="1"/>
</dbReference>
<evidence type="ECO:0000256" key="1">
    <source>
        <dbReference type="ARBA" id="ARBA00001946"/>
    </source>
</evidence>
<feature type="domain" description="GGDEF" evidence="9">
    <location>
        <begin position="415"/>
        <end position="551"/>
    </location>
</feature>
<dbReference type="PANTHER" id="PTHR46663">
    <property type="entry name" value="DIGUANYLATE CYCLASE DGCT-RELATED"/>
    <property type="match status" value="1"/>
</dbReference>
<evidence type="ECO:0000256" key="7">
    <source>
        <dbReference type="SAM" id="Phobius"/>
    </source>
</evidence>
<proteinExistence type="predicted"/>
<dbReference type="InterPro" id="IPR003660">
    <property type="entry name" value="HAMP_dom"/>
</dbReference>
<dbReference type="Gene3D" id="6.10.340.10">
    <property type="match status" value="1"/>
</dbReference>
<dbReference type="GO" id="GO:0007165">
    <property type="term" value="P:signal transduction"/>
    <property type="evidence" value="ECO:0007669"/>
    <property type="project" value="InterPro"/>
</dbReference>
<gene>
    <name evidence="10" type="ORF">DQ400_05740</name>
</gene>
<dbReference type="GO" id="GO:0003824">
    <property type="term" value="F:catalytic activity"/>
    <property type="evidence" value="ECO:0007669"/>
    <property type="project" value="UniProtKB-ARBA"/>
</dbReference>
<dbReference type="InterPro" id="IPR043128">
    <property type="entry name" value="Rev_trsase/Diguanyl_cyclase"/>
</dbReference>
<dbReference type="AlphaFoldDB" id="A0A365TSA1"/>
<comment type="cofactor">
    <cofactor evidence="1">
        <name>Mg(2+)</name>
        <dbReference type="ChEBI" id="CHEBI:18420"/>
    </cofactor>
</comment>
<dbReference type="RefSeq" id="WP_113268829.1">
    <property type="nucleotide sequence ID" value="NZ_QNTU01000002.1"/>
</dbReference>
<evidence type="ECO:0000256" key="2">
    <source>
        <dbReference type="ARBA" id="ARBA00004651"/>
    </source>
</evidence>
<dbReference type="Pfam" id="PF02743">
    <property type="entry name" value="dCache_1"/>
    <property type="match status" value="1"/>
</dbReference>
<dbReference type="SMART" id="SM00267">
    <property type="entry name" value="GGDEF"/>
    <property type="match status" value="1"/>
</dbReference>
<dbReference type="NCBIfam" id="TIGR00254">
    <property type="entry name" value="GGDEF"/>
    <property type="match status" value="1"/>
</dbReference>
<comment type="caution">
    <text evidence="10">The sequence shown here is derived from an EMBL/GenBank/DDBJ whole genome shotgun (WGS) entry which is preliminary data.</text>
</comment>
<dbReference type="EMBL" id="QNTU01000002">
    <property type="protein sequence ID" value="RBI68862.1"/>
    <property type="molecule type" value="Genomic_DNA"/>
</dbReference>
<protein>
    <recommendedName>
        <fullName evidence="12">Diguanylate cyclase</fullName>
    </recommendedName>
</protein>
<evidence type="ECO:0000256" key="3">
    <source>
        <dbReference type="ARBA" id="ARBA00022475"/>
    </source>
</evidence>
<evidence type="ECO:0000259" key="8">
    <source>
        <dbReference type="PROSITE" id="PS50885"/>
    </source>
</evidence>
<accession>A0A365TSA1</accession>